<reference evidence="1" key="2">
    <citation type="journal article" date="2015" name="Data Brief">
        <title>Shoot transcriptome of the giant reed, Arundo donax.</title>
        <authorList>
            <person name="Barrero R.A."/>
            <person name="Guerrero F.D."/>
            <person name="Moolhuijzen P."/>
            <person name="Goolsby J.A."/>
            <person name="Tidwell J."/>
            <person name="Bellgard S.E."/>
            <person name="Bellgard M.I."/>
        </authorList>
    </citation>
    <scope>NUCLEOTIDE SEQUENCE</scope>
    <source>
        <tissue evidence="1">Shoot tissue taken approximately 20 cm above the soil surface</tissue>
    </source>
</reference>
<evidence type="ECO:0000313" key="1">
    <source>
        <dbReference type="EMBL" id="JAD21804.1"/>
    </source>
</evidence>
<dbReference type="EMBL" id="GBRH01276091">
    <property type="protein sequence ID" value="JAD21804.1"/>
    <property type="molecule type" value="Transcribed_RNA"/>
</dbReference>
<accession>A0A0A8Y6W9</accession>
<sequence length="50" mass="5544">MFGGTWVRFGESVLSPWPTATAVLNVRCLFRTADYAVLVYGQDASLYSIN</sequence>
<proteinExistence type="predicted"/>
<organism evidence="1">
    <name type="scientific">Arundo donax</name>
    <name type="common">Giant reed</name>
    <name type="synonym">Donax arundinaceus</name>
    <dbReference type="NCBI Taxonomy" id="35708"/>
    <lineage>
        <taxon>Eukaryota</taxon>
        <taxon>Viridiplantae</taxon>
        <taxon>Streptophyta</taxon>
        <taxon>Embryophyta</taxon>
        <taxon>Tracheophyta</taxon>
        <taxon>Spermatophyta</taxon>
        <taxon>Magnoliopsida</taxon>
        <taxon>Liliopsida</taxon>
        <taxon>Poales</taxon>
        <taxon>Poaceae</taxon>
        <taxon>PACMAD clade</taxon>
        <taxon>Arundinoideae</taxon>
        <taxon>Arundineae</taxon>
        <taxon>Arundo</taxon>
    </lineage>
</organism>
<protein>
    <submittedName>
        <fullName evidence="1">Uncharacterized protein</fullName>
    </submittedName>
</protein>
<dbReference type="AlphaFoldDB" id="A0A0A8Y6W9"/>
<reference evidence="1" key="1">
    <citation type="submission" date="2014-09" db="EMBL/GenBank/DDBJ databases">
        <authorList>
            <person name="Magalhaes I.L.F."/>
            <person name="Oliveira U."/>
            <person name="Santos F.R."/>
            <person name="Vidigal T.H.D.A."/>
            <person name="Brescovit A.D."/>
            <person name="Santos A.J."/>
        </authorList>
    </citation>
    <scope>NUCLEOTIDE SEQUENCE</scope>
    <source>
        <tissue evidence="1">Shoot tissue taken approximately 20 cm above the soil surface</tissue>
    </source>
</reference>
<name>A0A0A8Y6W9_ARUDO</name>